<feature type="transmembrane region" description="Helical" evidence="6">
    <location>
        <begin position="331"/>
        <end position="351"/>
    </location>
</feature>
<name>A0AAU7B2B5_9ACTN</name>
<feature type="transmembrane region" description="Helical" evidence="6">
    <location>
        <begin position="569"/>
        <end position="589"/>
    </location>
</feature>
<evidence type="ECO:0000256" key="1">
    <source>
        <dbReference type="ARBA" id="ARBA00004141"/>
    </source>
</evidence>
<dbReference type="AlphaFoldDB" id="A0AAU7B2B5"/>
<feature type="transmembrane region" description="Helical" evidence="6">
    <location>
        <begin position="181"/>
        <end position="202"/>
    </location>
</feature>
<feature type="transmembrane region" description="Helical" evidence="6">
    <location>
        <begin position="442"/>
        <end position="462"/>
    </location>
</feature>
<evidence type="ECO:0000256" key="4">
    <source>
        <dbReference type="ARBA" id="ARBA00023136"/>
    </source>
</evidence>
<evidence type="ECO:0000313" key="8">
    <source>
        <dbReference type="EMBL" id="XAY08069.1"/>
    </source>
</evidence>
<accession>A0AAU7B2B5</accession>
<organism evidence="8">
    <name type="scientific">Paraconexibacter sp. AEG42_29</name>
    <dbReference type="NCBI Taxonomy" id="2997339"/>
    <lineage>
        <taxon>Bacteria</taxon>
        <taxon>Bacillati</taxon>
        <taxon>Actinomycetota</taxon>
        <taxon>Thermoleophilia</taxon>
        <taxon>Solirubrobacterales</taxon>
        <taxon>Paraconexibacteraceae</taxon>
        <taxon>Paraconexibacter</taxon>
    </lineage>
</organism>
<dbReference type="PANTHER" id="PTHR37422">
    <property type="entry name" value="TEICHURONIC ACID BIOSYNTHESIS PROTEIN TUAE"/>
    <property type="match status" value="1"/>
</dbReference>
<dbReference type="InterPro" id="IPR011990">
    <property type="entry name" value="TPR-like_helical_dom_sf"/>
</dbReference>
<dbReference type="Pfam" id="PF04932">
    <property type="entry name" value="Wzy_C"/>
    <property type="match status" value="1"/>
</dbReference>
<feature type="transmembrane region" description="Helical" evidence="6">
    <location>
        <begin position="482"/>
        <end position="498"/>
    </location>
</feature>
<dbReference type="Gene3D" id="1.25.40.10">
    <property type="entry name" value="Tetratricopeptide repeat domain"/>
    <property type="match status" value="1"/>
</dbReference>
<feature type="transmembrane region" description="Helical" evidence="6">
    <location>
        <begin position="258"/>
        <end position="276"/>
    </location>
</feature>
<dbReference type="GO" id="GO:0016020">
    <property type="term" value="C:membrane"/>
    <property type="evidence" value="ECO:0007669"/>
    <property type="project" value="UniProtKB-SubCell"/>
</dbReference>
<feature type="transmembrane region" description="Helical" evidence="6">
    <location>
        <begin position="143"/>
        <end position="161"/>
    </location>
</feature>
<protein>
    <recommendedName>
        <fullName evidence="7">O-antigen ligase-related domain-containing protein</fullName>
    </recommendedName>
</protein>
<feature type="transmembrane region" description="Helical" evidence="6">
    <location>
        <begin position="87"/>
        <end position="107"/>
    </location>
</feature>
<feature type="transmembrane region" description="Helical" evidence="6">
    <location>
        <begin position="30"/>
        <end position="49"/>
    </location>
</feature>
<evidence type="ECO:0000256" key="6">
    <source>
        <dbReference type="SAM" id="Phobius"/>
    </source>
</evidence>
<sequence length="737" mass="75537">MSAPAFSARPDVRGRAAALPLGLRRPSADLLFGGALALLMAAVALEGGGGLSLGPTTTVEMGLQLIGGLVGALALLLTGARRLHGGLSLLLFAVLAAVTIASIGWAVQPADAWLESARTLAYLATFGLGIALVRLAPGRWSALLGAILAAVLVVSAYALATKVFPGALAEDETYARLREPFGYWNAVGLMAALGVPGCLWLGARRSGHAAVNALATPLLGLLLVVVLLAYSRGSILAAVAGAAFWFTVVPLRLRGVAVLAPAAAGALLVSTWAFNTDALSKDRVPLEDRATAGHELGFAVLGLSLLLLAVGLAVGFARSRQAPSLRARRRAGAVCFAVLALVPVAGAGVLASSDRGLQGSISHTWNQLTDPDAITPANDPGRLTAVGSVRATYYEQSLKIYKARPLYGAGAGGFATARARFREDGYEVKHAHGYLFQTAADLGLIGLAASLLLLIGWGVAAARTTGLTPRRWRQEPFDPERVGLLTLTAIVVVFGVHSAVDWTWFVPGTAVIALLCAGWVAGRGDHRLAPVPLTDPAAAGATGTSTATGPRAAATAAVARLRDGARNPVALVAAAVTVVLAVSFAWATWQPLRSFNAGNDALALLGENKVDAAREAAQRAVDRDPLSIDPLLTLSAVEGAAKQPKAARAALERAVALQPQNPTPWIYLASYDLGVGNAAQALKELGPALYLDPRSTQGVTLFLEASRRTGATAVTGQTGTPATPAGGTAPAPGSATP</sequence>
<dbReference type="PANTHER" id="PTHR37422:SF13">
    <property type="entry name" value="LIPOPOLYSACCHARIDE BIOSYNTHESIS PROTEIN PA4999-RELATED"/>
    <property type="match status" value="1"/>
</dbReference>
<proteinExistence type="predicted"/>
<reference evidence="8" key="1">
    <citation type="submission" date="2022-12" db="EMBL/GenBank/DDBJ databases">
        <title>Paraconexibacter alkalitolerans sp. nov. and Baekduia alba sp. nov., isolated from soil and emended description of the genera Paraconexibacter (Chun et al., 2020) and Baekduia (An et al., 2020).</title>
        <authorList>
            <person name="Vieira S."/>
            <person name="Huber K.J."/>
            <person name="Geppert A."/>
            <person name="Wolf J."/>
            <person name="Neumann-Schaal M."/>
            <person name="Muesken M."/>
            <person name="Overmann J."/>
        </authorList>
    </citation>
    <scope>NUCLEOTIDE SEQUENCE</scope>
    <source>
        <strain evidence="8">AEG42_29</strain>
    </source>
</reference>
<keyword evidence="3 6" id="KW-1133">Transmembrane helix</keyword>
<dbReference type="EMBL" id="CP114014">
    <property type="protein sequence ID" value="XAY08069.1"/>
    <property type="molecule type" value="Genomic_DNA"/>
</dbReference>
<feature type="transmembrane region" description="Helical" evidence="6">
    <location>
        <begin position="296"/>
        <end position="319"/>
    </location>
</feature>
<dbReference type="SUPFAM" id="SSF48452">
    <property type="entry name" value="TPR-like"/>
    <property type="match status" value="1"/>
</dbReference>
<keyword evidence="2 6" id="KW-0812">Transmembrane</keyword>
<feature type="transmembrane region" description="Helical" evidence="6">
    <location>
        <begin position="209"/>
        <end position="229"/>
    </location>
</feature>
<evidence type="ECO:0000256" key="2">
    <source>
        <dbReference type="ARBA" id="ARBA00022692"/>
    </source>
</evidence>
<feature type="transmembrane region" description="Helical" evidence="6">
    <location>
        <begin position="504"/>
        <end position="522"/>
    </location>
</feature>
<evidence type="ECO:0000256" key="5">
    <source>
        <dbReference type="SAM" id="MobiDB-lite"/>
    </source>
</evidence>
<gene>
    <name evidence="8" type="ORF">DSM112329_04965</name>
</gene>
<evidence type="ECO:0000256" key="3">
    <source>
        <dbReference type="ARBA" id="ARBA00022989"/>
    </source>
</evidence>
<dbReference type="InterPro" id="IPR051533">
    <property type="entry name" value="WaaL-like"/>
</dbReference>
<feature type="domain" description="O-antigen ligase-related" evidence="7">
    <location>
        <begin position="305"/>
        <end position="449"/>
    </location>
</feature>
<dbReference type="KEGG" id="parq:DSM112329_04965"/>
<feature type="transmembrane region" description="Helical" evidence="6">
    <location>
        <begin position="235"/>
        <end position="251"/>
    </location>
</feature>
<dbReference type="RefSeq" id="WP_354699254.1">
    <property type="nucleotide sequence ID" value="NZ_CP114014.1"/>
</dbReference>
<feature type="transmembrane region" description="Helical" evidence="6">
    <location>
        <begin position="61"/>
        <end position="80"/>
    </location>
</feature>
<dbReference type="InterPro" id="IPR007016">
    <property type="entry name" value="O-antigen_ligase-rel_domated"/>
</dbReference>
<feature type="region of interest" description="Disordered" evidence="5">
    <location>
        <begin position="712"/>
        <end position="737"/>
    </location>
</feature>
<keyword evidence="4 6" id="KW-0472">Membrane</keyword>
<evidence type="ECO:0000259" key="7">
    <source>
        <dbReference type="Pfam" id="PF04932"/>
    </source>
</evidence>
<comment type="subcellular location">
    <subcellularLocation>
        <location evidence="1">Membrane</location>
        <topology evidence="1">Multi-pass membrane protein</topology>
    </subcellularLocation>
</comment>
<feature type="transmembrane region" description="Helical" evidence="6">
    <location>
        <begin position="119"/>
        <end position="136"/>
    </location>
</feature>